<feature type="compositionally biased region" description="Polar residues" evidence="1">
    <location>
        <begin position="583"/>
        <end position="596"/>
    </location>
</feature>
<dbReference type="Pfam" id="PF08881">
    <property type="entry name" value="CVNH"/>
    <property type="match status" value="1"/>
</dbReference>
<feature type="compositionally biased region" description="Acidic residues" evidence="1">
    <location>
        <begin position="884"/>
        <end position="894"/>
    </location>
</feature>
<feature type="compositionally biased region" description="Basic and acidic residues" evidence="1">
    <location>
        <begin position="976"/>
        <end position="987"/>
    </location>
</feature>
<feature type="region of interest" description="Disordered" evidence="1">
    <location>
        <begin position="583"/>
        <end position="749"/>
    </location>
</feature>
<feature type="compositionally biased region" description="Low complexity" evidence="1">
    <location>
        <begin position="1831"/>
        <end position="1851"/>
    </location>
</feature>
<feature type="compositionally biased region" description="Basic and acidic residues" evidence="1">
    <location>
        <begin position="1055"/>
        <end position="1079"/>
    </location>
</feature>
<feature type="compositionally biased region" description="Polar residues" evidence="1">
    <location>
        <begin position="847"/>
        <end position="857"/>
    </location>
</feature>
<feature type="compositionally biased region" description="Basic and acidic residues" evidence="1">
    <location>
        <begin position="740"/>
        <end position="749"/>
    </location>
</feature>
<feature type="compositionally biased region" description="Polar residues" evidence="1">
    <location>
        <begin position="1794"/>
        <end position="1804"/>
    </location>
</feature>
<organism evidence="3 4">
    <name type="scientific">Sarocladium strictum</name>
    <name type="common">Black bundle disease fungus</name>
    <name type="synonym">Acremonium strictum</name>
    <dbReference type="NCBI Taxonomy" id="5046"/>
    <lineage>
        <taxon>Eukaryota</taxon>
        <taxon>Fungi</taxon>
        <taxon>Dikarya</taxon>
        <taxon>Ascomycota</taxon>
        <taxon>Pezizomycotina</taxon>
        <taxon>Sordariomycetes</taxon>
        <taxon>Hypocreomycetidae</taxon>
        <taxon>Hypocreales</taxon>
        <taxon>Sarocladiaceae</taxon>
        <taxon>Sarocladium</taxon>
    </lineage>
</organism>
<feature type="compositionally biased region" description="Basic and acidic residues" evidence="1">
    <location>
        <begin position="862"/>
        <end position="883"/>
    </location>
</feature>
<feature type="compositionally biased region" description="Low complexity" evidence="1">
    <location>
        <begin position="1417"/>
        <end position="1431"/>
    </location>
</feature>
<feature type="compositionally biased region" description="Basic and acidic residues" evidence="1">
    <location>
        <begin position="1371"/>
        <end position="1382"/>
    </location>
</feature>
<feature type="region of interest" description="Disordered" evidence="1">
    <location>
        <begin position="1055"/>
        <end position="1250"/>
    </location>
</feature>
<feature type="region of interest" description="Disordered" evidence="1">
    <location>
        <begin position="491"/>
        <end position="566"/>
    </location>
</feature>
<proteinExistence type="predicted"/>
<feature type="region of interest" description="Disordered" evidence="1">
    <location>
        <begin position="396"/>
        <end position="427"/>
    </location>
</feature>
<dbReference type="Pfam" id="PF11489">
    <property type="entry name" value="Aim21"/>
    <property type="match status" value="1"/>
</dbReference>
<dbReference type="Gene3D" id="2.30.60.10">
    <property type="entry name" value="Cyanovirin-N"/>
    <property type="match status" value="1"/>
</dbReference>
<feature type="compositionally biased region" description="Polar residues" evidence="1">
    <location>
        <begin position="1080"/>
        <end position="1090"/>
    </location>
</feature>
<feature type="compositionally biased region" description="Low complexity" evidence="1">
    <location>
        <begin position="1729"/>
        <end position="1739"/>
    </location>
</feature>
<dbReference type="InterPro" id="IPR021582">
    <property type="entry name" value="Aim21"/>
</dbReference>
<feature type="compositionally biased region" description="Basic and acidic residues" evidence="1">
    <location>
        <begin position="1101"/>
        <end position="1131"/>
    </location>
</feature>
<keyword evidence="4" id="KW-1185">Reference proteome</keyword>
<feature type="region of interest" description="Disordered" evidence="1">
    <location>
        <begin position="1816"/>
        <end position="1892"/>
    </location>
</feature>
<feature type="compositionally biased region" description="Polar residues" evidence="1">
    <location>
        <begin position="1330"/>
        <end position="1340"/>
    </location>
</feature>
<name>A0AA39GDY4_SARSR</name>
<dbReference type="SUPFAM" id="SSF51322">
    <property type="entry name" value="Cyanovirin-N"/>
    <property type="match status" value="1"/>
</dbReference>
<accession>A0AA39GDY4</accession>
<dbReference type="InterPro" id="IPR036673">
    <property type="entry name" value="Cyanovirin-N_sf"/>
</dbReference>
<feature type="domain" description="Cyanovirin-N" evidence="2">
    <location>
        <begin position="1977"/>
        <end position="2082"/>
    </location>
</feature>
<feature type="compositionally biased region" description="Polar residues" evidence="1">
    <location>
        <begin position="1348"/>
        <end position="1362"/>
    </location>
</feature>
<protein>
    <recommendedName>
        <fullName evidence="2">Cyanovirin-N domain-containing protein</fullName>
    </recommendedName>
</protein>
<feature type="region of interest" description="Disordered" evidence="1">
    <location>
        <begin position="976"/>
        <end position="1039"/>
    </location>
</feature>
<feature type="region of interest" description="Disordered" evidence="1">
    <location>
        <begin position="1270"/>
        <end position="1431"/>
    </location>
</feature>
<evidence type="ECO:0000259" key="2">
    <source>
        <dbReference type="SMART" id="SM01111"/>
    </source>
</evidence>
<feature type="compositionally biased region" description="Basic residues" evidence="1">
    <location>
        <begin position="1302"/>
        <end position="1312"/>
    </location>
</feature>
<sequence length="2135" mass="235209">MDILGEDGWSRRHGELWRKSGRRCDETRRLRKTEWITMIQHFHYRDYDIGACEQEPGRTQRDQPLHTICLYEFYVGISTTTNNQGLHADLFPHSHDKLLEDDKASWTFVLKPKRQRGKNFRGTVSISEATNVAARLERCLSCGGDIPCRVAGTHGVSDGARGEVGDVMIDAQVQRGEALVLCTERALKEDNFVKSQGHKSDKDVPTASVVRACGIAAERHAGCSEPKRRRHTPYSGRKTHWMAWIELELVTGRRLLFDDTDRWCRYRRRICYLFLPMFLQQLHDERVLPGRVSAEAADKLSSFTWMTTQQHLSRSRTADQRAIDEGSIQVERTVLEWVCSIQKGDDLRQHRIGSATAGTCKATGASAVPVAATDHPGTGLVGRCGDQVRTVWSGTAAMPQSSPSLNDPNGTYRSPDARTPADGARRGLKLAKVDPSRGSSRTCFTLPECHCWQLLRIVIGSTFIKPAQEPFSGPQSHLPELVLGLFTNSRSGDSTAAASMPKVPPRPASKRNDRSVSPNPARFAPSPFTEGIIAKPPKSSPYYSHNQQPNDPIERAGSVGMPSVGEEGLEYDNVAGELEAEQLTKTRSLSPEQTRTIGEDIKLHAPKPSHPAHSAKQRVQAVTRTDSDKAAQYGLGRPRSRPSSFHEDRVERASSRQGVKEKPSTSFSTHSDAGNGTDDEHGIPQFGHRVPMNPHLGDVQAPSPASGNDSPGRHHHRKGSSRSLPPGSYGLHGHGVAPQDKLEKAYYQKHPELLVKEQHHQVHERQNDFAMSSSDLNKLVRETRERGNGTFTVTQSPSLPGRLTIETGETAEYRATPTDEVAFLATEEYASRISSPRPASAAAKDNSIASPLKQSFQPDPLTPHEEKPIHIDDARHPEYRSYGDEDTAIDDEEHEYTAPILASDEVRKDPSAYTQRPAVAPVSERRGSSYEGEDPPSRPTSRPSSLYHTLSHEYRNPTPLEDVEEYEPLFTEEEAKAKEKEIQQKKAEAKHRQHHFPSKDIWEDAPSSVHFTAEVSTPDVPDAKRRRSSAFDAERPQTPAHVFAQQQEQIAELEAATHKRPEDWNIRDEEKAYRAENRNTLKQRNNSLGRVSSPAHAFAQRQEDLAEKEAKSGVRPEDWSGRDGLSWKDARPQFATYRTGSSGKFPSRDVWEDTPESAMHVTTISGSPPKPDIPARPAKKVSGSSADRPAVPDRPKPRQDSGDDAGKARPPVSEKPKPQVPARPVKSTSGDSADVAAKPKPPVPNRPVGGKIAALQAGFMNDLNKRLKIGPQIPLKKEEQEEEAAAPSTETEKAPLSDARKSRARGPQRRAPAKSPAPAAEAPKQAIPTFTFTMAESTWSIDPDEGNVSVTNASEQQLTAEPQTAEEVPSVEEKVSEPEAERIPVTSEPQEIETQSEETESAPKEEESKANQESAEETSSAPLAEAEAPPTEMKTLVANTAGESVLETEVEKKQGGNEVQPRRSAVNSILASNISMVSPPCRIITSGLDVSWTLMLYCRSTLKRNTIKSSRPSAPLPPGTQIDLKMASSESYPSSDAPVTSANRPMKPAELLSSARQQVDSLAPNIDLSTALLARFPWNHGPNLVKHTSVAMLASARASMTRPITDREAIAVMRATRAKVSAEGQAHWLSVVLAGALWVKGIKTCRFPFWTPKKPPFGGGPFTQTMRMVAYSMVCMFAMRPVEQAIGAGFAMSSVKEDREVMDGLMKAVMEGRRSMQGQQMGGMGMQGMLGQQQQSQQQEAQSATYTTRWPADDSTQSQQQGSGSYGSRWPEDPSTQYNQEQTQTSYQSSATTPEQQASDRWASSSILDDASPIAPEESVQNQQPSTTSWARLRQQARADQPQQQQGSWQQVRKSGVDQKQTGWEADDGQRSGQPRDSYTYSAADVERDTAKTQAQKEFDAMLERERRGACVQGPVRSIPLRDAFGCASSQTHKLCFTLDACESFPRDKPLHTWFMMKLSTIALAVASTAVGADANDYARTCKSWKVTGVNNVVLRACCLDARGYWKISELHLKHCLANHDGLVKYREGNFHKSCDSCSVQSKPNSAYTCRCYIQGEEQGWYYDTFNKLDDIIFNRDGKLGCFSSVGGDKGTDSGCRGYGAQLLMANGATGNGTIEEEEALSQPETQCCSVAPDR</sequence>
<feature type="compositionally biased region" description="Acidic residues" evidence="1">
    <location>
        <begin position="1390"/>
        <end position="1400"/>
    </location>
</feature>
<feature type="compositionally biased region" description="Basic and acidic residues" evidence="1">
    <location>
        <begin position="644"/>
        <end position="663"/>
    </location>
</feature>
<feature type="compositionally biased region" description="Low complexity" evidence="1">
    <location>
        <begin position="1757"/>
        <end position="1768"/>
    </location>
</feature>
<feature type="region of interest" description="Disordered" evidence="1">
    <location>
        <begin position="1717"/>
        <end position="1804"/>
    </location>
</feature>
<feature type="compositionally biased region" description="Low complexity" evidence="1">
    <location>
        <begin position="1313"/>
        <end position="1328"/>
    </location>
</feature>
<feature type="compositionally biased region" description="Basic and acidic residues" evidence="1">
    <location>
        <begin position="1401"/>
        <end position="1410"/>
    </location>
</feature>
<feature type="compositionally biased region" description="Polar residues" evidence="1">
    <location>
        <begin position="541"/>
        <end position="550"/>
    </location>
</feature>
<dbReference type="Proteomes" id="UP001175261">
    <property type="component" value="Unassembled WGS sequence"/>
</dbReference>
<feature type="region of interest" description="Disordered" evidence="1">
    <location>
        <begin position="832"/>
        <end position="962"/>
    </location>
</feature>
<evidence type="ECO:0000313" key="4">
    <source>
        <dbReference type="Proteomes" id="UP001175261"/>
    </source>
</evidence>
<feature type="compositionally biased region" description="Low complexity" evidence="1">
    <location>
        <begin position="832"/>
        <end position="843"/>
    </location>
</feature>
<feature type="compositionally biased region" description="Polar residues" evidence="1">
    <location>
        <begin position="664"/>
        <end position="674"/>
    </location>
</feature>
<feature type="compositionally biased region" description="Polar residues" evidence="1">
    <location>
        <begin position="1871"/>
        <end position="1881"/>
    </location>
</feature>
<feature type="compositionally biased region" description="Low complexity" evidence="1">
    <location>
        <begin position="1775"/>
        <end position="1793"/>
    </location>
</feature>
<dbReference type="InterPro" id="IPR011058">
    <property type="entry name" value="Cyanovirin-N"/>
</dbReference>
<evidence type="ECO:0000256" key="1">
    <source>
        <dbReference type="SAM" id="MobiDB-lite"/>
    </source>
</evidence>
<feature type="compositionally biased region" description="Polar residues" evidence="1">
    <location>
        <begin position="396"/>
        <end position="412"/>
    </location>
</feature>
<gene>
    <name evidence="3" type="ORF">NLU13_7747</name>
</gene>
<feature type="compositionally biased region" description="Polar residues" evidence="1">
    <location>
        <begin position="1819"/>
        <end position="1830"/>
    </location>
</feature>
<dbReference type="SMART" id="SM01111">
    <property type="entry name" value="CVNH"/>
    <property type="match status" value="1"/>
</dbReference>
<dbReference type="EMBL" id="JAPDFR010000007">
    <property type="protein sequence ID" value="KAK0385271.1"/>
    <property type="molecule type" value="Genomic_DNA"/>
</dbReference>
<reference evidence="3" key="1">
    <citation type="submission" date="2022-10" db="EMBL/GenBank/DDBJ databases">
        <title>Determination and structural analysis of whole genome sequence of Sarocladium strictum F4-1.</title>
        <authorList>
            <person name="Hu L."/>
            <person name="Jiang Y."/>
        </authorList>
    </citation>
    <scope>NUCLEOTIDE SEQUENCE</scope>
    <source>
        <strain evidence="3">F4-1</strain>
    </source>
</reference>
<comment type="caution">
    <text evidence="3">The sequence shown here is derived from an EMBL/GenBank/DDBJ whole genome shotgun (WGS) entry which is preliminary data.</text>
</comment>
<feature type="compositionally biased region" description="Basic and acidic residues" evidence="1">
    <location>
        <begin position="1190"/>
        <end position="1217"/>
    </location>
</feature>
<evidence type="ECO:0000313" key="3">
    <source>
        <dbReference type="EMBL" id="KAK0385271.1"/>
    </source>
</evidence>
<feature type="compositionally biased region" description="Basic and acidic residues" evidence="1">
    <location>
        <begin position="1290"/>
        <end position="1301"/>
    </location>
</feature>